<dbReference type="Pfam" id="PF04598">
    <property type="entry name" value="Gasdermin"/>
    <property type="match status" value="1"/>
</dbReference>
<accession>A0ABM0MVU8</accession>
<dbReference type="InterPro" id="IPR040460">
    <property type="entry name" value="Gasdermin_pore"/>
</dbReference>
<dbReference type="Proteomes" id="UP000694865">
    <property type="component" value="Unplaced"/>
</dbReference>
<evidence type="ECO:0000313" key="7">
    <source>
        <dbReference type="RefSeq" id="XP_006824139.1"/>
    </source>
</evidence>
<evidence type="ECO:0000256" key="3">
    <source>
        <dbReference type="ARBA" id="ARBA00023136"/>
    </source>
</evidence>
<dbReference type="InterPro" id="IPR042377">
    <property type="entry name" value="GSDME"/>
</dbReference>
<evidence type="ECO:0000256" key="4">
    <source>
        <dbReference type="SAM" id="MobiDB-lite"/>
    </source>
</evidence>
<evidence type="ECO:0000259" key="5">
    <source>
        <dbReference type="Pfam" id="PF04598"/>
    </source>
</evidence>
<protein>
    <submittedName>
        <fullName evidence="7">Pejvakin-like</fullName>
    </submittedName>
</protein>
<evidence type="ECO:0000256" key="2">
    <source>
        <dbReference type="ARBA" id="ARBA00009279"/>
    </source>
</evidence>
<evidence type="ECO:0000313" key="6">
    <source>
        <dbReference type="Proteomes" id="UP000694865"/>
    </source>
</evidence>
<dbReference type="RefSeq" id="XP_006824139.1">
    <property type="nucleotide sequence ID" value="XM_006824076.1"/>
</dbReference>
<keyword evidence="3" id="KW-0472">Membrane</keyword>
<dbReference type="PANTHER" id="PTHR15207:SF3">
    <property type="entry name" value="DEAFNESS, AUTOSOMAL DOMINANT 5-RELATED"/>
    <property type="match status" value="1"/>
</dbReference>
<keyword evidence="6" id="KW-1185">Reference proteome</keyword>
<comment type="subcellular location">
    <subcellularLocation>
        <location evidence="1">Endomembrane system</location>
    </subcellularLocation>
</comment>
<organism evidence="6 7">
    <name type="scientific">Saccoglossus kowalevskii</name>
    <name type="common">Acorn worm</name>
    <dbReference type="NCBI Taxonomy" id="10224"/>
    <lineage>
        <taxon>Eukaryota</taxon>
        <taxon>Metazoa</taxon>
        <taxon>Hemichordata</taxon>
        <taxon>Enteropneusta</taxon>
        <taxon>Harrimaniidae</taxon>
        <taxon>Saccoglossus</taxon>
    </lineage>
</organism>
<proteinExistence type="inferred from homology"/>
<sequence length="303" mass="33947">MFKSLTDKLSKSLGEDTLLPVPSLDQADNCRPLSIVVKKNRRWFWRAPKYLPSQYTLSQLLSNKEDLDVPIINEDLTNFDDVSSFSVKGKIGAKIASEVDLDVKASDDIQMSSKLGQIVKNKVNIPILQDLLTRKKLNLTHPFIEEIRQNYRNVLCVVVGSLCTTKDCQLVAKLLREKEQGADVGSQGPIQGEEDVSVVDDQTRVIRIPADKPVSYHVCELHITTEGGIRLLILGEGTGGFDKPDEEKFVDIDVGEDEPDNPFIDRTESTNPFDDPEPNHYEPFKSIVSLEFARQILVNPLVT</sequence>
<dbReference type="PANTHER" id="PTHR15207">
    <property type="entry name" value="NONSYNDROMIC HEARING IMPAIRMENT PROTEIN"/>
    <property type="match status" value="1"/>
</dbReference>
<gene>
    <name evidence="7" type="primary">LOC102804033</name>
</gene>
<comment type="similarity">
    <text evidence="2">Belongs to the gasdermin family.</text>
</comment>
<feature type="domain" description="Gasdermin pore forming" evidence="5">
    <location>
        <begin position="1"/>
        <end position="242"/>
    </location>
</feature>
<dbReference type="GeneID" id="102804033"/>
<evidence type="ECO:0000256" key="1">
    <source>
        <dbReference type="ARBA" id="ARBA00004308"/>
    </source>
</evidence>
<feature type="region of interest" description="Disordered" evidence="4">
    <location>
        <begin position="253"/>
        <end position="278"/>
    </location>
</feature>
<name>A0ABM0MVU8_SACKO</name>
<reference evidence="7" key="1">
    <citation type="submission" date="2025-08" db="UniProtKB">
        <authorList>
            <consortium name="RefSeq"/>
        </authorList>
    </citation>
    <scope>IDENTIFICATION</scope>
    <source>
        <tissue evidence="7">Testes</tissue>
    </source>
</reference>